<evidence type="ECO:0000313" key="2">
    <source>
        <dbReference type="EMBL" id="MDN7244700.1"/>
    </source>
</evidence>
<dbReference type="PANTHER" id="PTHR48090">
    <property type="entry name" value="UNDECAPRENYL-PHOSPHATE 4-DEOXY-4-FORMAMIDO-L-ARABINOSE TRANSFERASE-RELATED"/>
    <property type="match status" value="1"/>
</dbReference>
<dbReference type="SUPFAM" id="SSF53448">
    <property type="entry name" value="Nucleotide-diphospho-sugar transferases"/>
    <property type="match status" value="1"/>
</dbReference>
<accession>A0ABT8NAX9</accession>
<dbReference type="InterPro" id="IPR050256">
    <property type="entry name" value="Glycosyltransferase_2"/>
</dbReference>
<reference evidence="2 3" key="1">
    <citation type="submission" date="2023-07" db="EMBL/GenBank/DDBJ databases">
        <title>Novel species in genus Planococcus.</title>
        <authorList>
            <person name="Ning S."/>
        </authorList>
    </citation>
    <scope>NUCLEOTIDE SEQUENCE [LARGE SCALE GENOMIC DNA]</scope>
    <source>
        <strain evidence="2 3">N017</strain>
    </source>
</reference>
<feature type="domain" description="Glycosyltransferase 2-like" evidence="1">
    <location>
        <begin position="2"/>
        <end position="159"/>
    </location>
</feature>
<proteinExistence type="predicted"/>
<evidence type="ECO:0000313" key="3">
    <source>
        <dbReference type="Proteomes" id="UP001172142"/>
    </source>
</evidence>
<dbReference type="InterPro" id="IPR029044">
    <property type="entry name" value="Nucleotide-diphossugar_trans"/>
</dbReference>
<protein>
    <submittedName>
        <fullName evidence="2">Glycosyltransferase family 2 protein</fullName>
    </submittedName>
</protein>
<dbReference type="InterPro" id="IPR001173">
    <property type="entry name" value="Glyco_trans_2-like"/>
</dbReference>
<dbReference type="Gene3D" id="3.90.550.10">
    <property type="entry name" value="Spore Coat Polysaccharide Biosynthesis Protein SpsA, Chain A"/>
    <property type="match status" value="1"/>
</dbReference>
<keyword evidence="3" id="KW-1185">Reference proteome</keyword>
<dbReference type="EMBL" id="JAUJWU010000001">
    <property type="protein sequence ID" value="MDN7244700.1"/>
    <property type="molecule type" value="Genomic_DNA"/>
</dbReference>
<dbReference type="Pfam" id="PF00535">
    <property type="entry name" value="Glycos_transf_2"/>
    <property type="match status" value="1"/>
</dbReference>
<sequence>MVIIPAYNEEDSIVQTVESIKAVTQIDYIVVNDGSTDRTPELLDEHGYHHIDLPINLGIGGAMQTGYRYARDHGYDYAIQLDADGQHNPSDLTNLIDEITETDYDMVIGSRFVEQSAYKGSLPRRIGIYYFYRFIHLLTRMKITDPTSGYRIVNRKIIESFSNYYPTDYPEVEVLVNLSRKNYKIKEIKVEMNQRQGGKSSITPKKSIYYMFKVTYISLVRSVL</sequence>
<evidence type="ECO:0000259" key="1">
    <source>
        <dbReference type="Pfam" id="PF00535"/>
    </source>
</evidence>
<dbReference type="Proteomes" id="UP001172142">
    <property type="component" value="Unassembled WGS sequence"/>
</dbReference>
<organism evidence="2 3">
    <name type="scientific">Planococcus shenhongbingii</name>
    <dbReference type="NCBI Taxonomy" id="3058398"/>
    <lineage>
        <taxon>Bacteria</taxon>
        <taxon>Bacillati</taxon>
        <taxon>Bacillota</taxon>
        <taxon>Bacilli</taxon>
        <taxon>Bacillales</taxon>
        <taxon>Caryophanaceae</taxon>
        <taxon>Planococcus</taxon>
    </lineage>
</organism>
<dbReference type="RefSeq" id="WP_301856061.1">
    <property type="nucleotide sequence ID" value="NZ_JAUJWU010000001.1"/>
</dbReference>
<name>A0ABT8NAX9_9BACL</name>
<gene>
    <name evidence="2" type="ORF">QWY13_04265</name>
</gene>
<comment type="caution">
    <text evidence="2">The sequence shown here is derived from an EMBL/GenBank/DDBJ whole genome shotgun (WGS) entry which is preliminary data.</text>
</comment>
<dbReference type="CDD" id="cd04179">
    <property type="entry name" value="DPM_DPG-synthase_like"/>
    <property type="match status" value="1"/>
</dbReference>